<dbReference type="Pfam" id="PF13482">
    <property type="entry name" value="RNase_H_2"/>
    <property type="match status" value="1"/>
</dbReference>
<name>A0AA86N3H6_9BACT</name>
<feature type="domain" description="PD-(D/E)XK endonuclease-like" evidence="1">
    <location>
        <begin position="47"/>
        <end position="222"/>
    </location>
</feature>
<feature type="domain" description="YprB ribonuclease H-like" evidence="2">
    <location>
        <begin position="309"/>
        <end position="480"/>
    </location>
</feature>
<dbReference type="InterPro" id="IPR011604">
    <property type="entry name" value="PDDEXK-like_dom_sf"/>
</dbReference>
<dbReference type="Gene3D" id="3.90.320.10">
    <property type="match status" value="1"/>
</dbReference>
<dbReference type="NCBIfam" id="TIGR03491">
    <property type="entry name" value="TM0106 family RecB-like putative nuclease"/>
    <property type="match status" value="1"/>
</dbReference>
<dbReference type="SUPFAM" id="SSF53098">
    <property type="entry name" value="Ribonuclease H-like"/>
    <property type="match status" value="1"/>
</dbReference>
<protein>
    <submittedName>
        <fullName evidence="3">Uncharacterized protein</fullName>
    </submittedName>
</protein>
<evidence type="ECO:0000313" key="3">
    <source>
        <dbReference type="EMBL" id="CAI4034075.1"/>
    </source>
</evidence>
<gene>
    <name evidence="3" type="ORF">DNFV4_04519</name>
</gene>
<dbReference type="InterPro" id="IPR038720">
    <property type="entry name" value="YprB_RNase_H-like_dom"/>
</dbReference>
<evidence type="ECO:0000313" key="4">
    <source>
        <dbReference type="Proteomes" id="UP001179121"/>
    </source>
</evidence>
<dbReference type="KEGG" id="nti:DNFV4_04519"/>
<sequence>MSSSGTITANDLYNLTKCAHRVYLDANGDPKEKSEVSPFVKLLWELGLQTERQYIDMLGEGQIADLQALPLEVAAEETLRLMRDGVPLIYQGCLKDEDLVGRPDLLVKRDGASRLGPYLYEPIDIKAGKGWEERDEKKTKFKVHYAYQMLFYRLLLQKIQGTLTPLAHIINVDKETEEFDPEDFQQDFDAALQQARRLVLGQDTSEPVLGSHCQLCPWFKRCERWVTQTSDPTGLFFIGKQKFALKAAGLRTIEDIAVMDVAAYTKPPKKIPRMGAATLQRMKVRAQVRLSGLPLIRPGYTFPQRRREVYFDIEDDPTQGLTYLFGLLVKEGTGRPKFQYFVARRPEEEEATVRAFWNFLAAAEDDVYYVYSPKERTTLKHLMEKYQLDPGPFAAYEAREFDLYHDLIVEYSDWPTYSYGIKQIAKLIGFKWRDPDPSGANSIAWYNEYLANQSNEAALTRILQYNEDDCWAMVAVKDYFQQAEPEADDMITEEPPAAVRGA</sequence>
<dbReference type="InterPro" id="IPR012337">
    <property type="entry name" value="RNaseH-like_sf"/>
</dbReference>
<dbReference type="Pfam" id="PF12705">
    <property type="entry name" value="PDDEXK_1"/>
    <property type="match status" value="1"/>
</dbReference>
<dbReference type="InterPro" id="IPR038726">
    <property type="entry name" value="PDDEXK_AddAB-type"/>
</dbReference>
<dbReference type="RefSeq" id="WP_289271492.1">
    <property type="nucleotide sequence ID" value="NZ_OX365700.1"/>
</dbReference>
<accession>A0AA86N3H6</accession>
<evidence type="ECO:0000259" key="2">
    <source>
        <dbReference type="Pfam" id="PF13482"/>
    </source>
</evidence>
<dbReference type="InterPro" id="IPR019993">
    <property type="entry name" value="RecB_nuclease_TM0106_put"/>
</dbReference>
<reference evidence="3" key="1">
    <citation type="submission" date="2022-10" db="EMBL/GenBank/DDBJ databases">
        <authorList>
            <person name="Koch H."/>
        </authorList>
    </citation>
    <scope>NUCLEOTIDE SEQUENCE</scope>
    <source>
        <strain evidence="3">DNF</strain>
    </source>
</reference>
<organism evidence="3 4">
    <name type="scientific">Nitrospira tepida</name>
    <dbReference type="NCBI Taxonomy" id="2973512"/>
    <lineage>
        <taxon>Bacteria</taxon>
        <taxon>Pseudomonadati</taxon>
        <taxon>Nitrospirota</taxon>
        <taxon>Nitrospiria</taxon>
        <taxon>Nitrospirales</taxon>
        <taxon>Nitrospiraceae</taxon>
        <taxon>Nitrospira</taxon>
    </lineage>
</organism>
<proteinExistence type="predicted"/>
<dbReference type="AlphaFoldDB" id="A0AA86N3H6"/>
<evidence type="ECO:0000259" key="1">
    <source>
        <dbReference type="Pfam" id="PF12705"/>
    </source>
</evidence>
<keyword evidence="4" id="KW-1185">Reference proteome</keyword>
<dbReference type="EMBL" id="OX365700">
    <property type="protein sequence ID" value="CAI4034075.1"/>
    <property type="molecule type" value="Genomic_DNA"/>
</dbReference>
<dbReference type="Proteomes" id="UP001179121">
    <property type="component" value="Chromosome"/>
</dbReference>